<dbReference type="Pfam" id="PF02518">
    <property type="entry name" value="HATPase_c"/>
    <property type="match status" value="1"/>
</dbReference>
<feature type="transmembrane region" description="Helical" evidence="19">
    <location>
        <begin position="61"/>
        <end position="80"/>
    </location>
</feature>
<keyword evidence="12 21" id="KW-0418">Kinase</keyword>
<dbReference type="PRINTS" id="PR00344">
    <property type="entry name" value="BCTRLSENSOR"/>
</dbReference>
<dbReference type="InterPro" id="IPR050482">
    <property type="entry name" value="Sensor_HK_TwoCompSys"/>
</dbReference>
<keyword evidence="19" id="KW-1133">Transmembrane helix</keyword>
<evidence type="ECO:0000256" key="10">
    <source>
        <dbReference type="ARBA" id="ARBA00022723"/>
    </source>
</evidence>
<dbReference type="EC" id="2.7.13.3" evidence="4"/>
<keyword evidence="19" id="KW-0812">Transmembrane</keyword>
<evidence type="ECO:0000256" key="1">
    <source>
        <dbReference type="ARBA" id="ARBA00000085"/>
    </source>
</evidence>
<comment type="subcellular location">
    <subcellularLocation>
        <location evidence="3">Cytoplasm</location>
    </subcellularLocation>
</comment>
<dbReference type="SUPFAM" id="SSF55874">
    <property type="entry name" value="ATPase domain of HSP90 chaperone/DNA topoisomerase II/histidine kinase"/>
    <property type="match status" value="1"/>
</dbReference>
<evidence type="ECO:0000256" key="3">
    <source>
        <dbReference type="ARBA" id="ARBA00004496"/>
    </source>
</evidence>
<organism evidence="21 22">
    <name type="scientific">Paenibacillus prosopidis</name>
    <dbReference type="NCBI Taxonomy" id="630520"/>
    <lineage>
        <taxon>Bacteria</taxon>
        <taxon>Bacillati</taxon>
        <taxon>Bacillota</taxon>
        <taxon>Bacilli</taxon>
        <taxon>Bacillales</taxon>
        <taxon>Paenibacillaceae</taxon>
        <taxon>Paenibacillus</taxon>
    </lineage>
</organism>
<comment type="function">
    <text evidence="17">Member of the two-component regulatory system NreB/NreC involved in the control of dissimilatory nitrate/nitrite reduction in response to oxygen. NreB functions as a direct oxygen sensor histidine kinase which is autophosphorylated, in the absence of oxygen, probably at the conserved histidine residue, and transfers its phosphate group probably to a conserved aspartate residue of NreC. NreB/NreC activates the expression of the nitrate (narGHJI) and nitrite (nir) reductase operons, as well as the putative nitrate transporter gene narT.</text>
</comment>
<feature type="transmembrane region" description="Helical" evidence="19">
    <location>
        <begin position="29"/>
        <end position="49"/>
    </location>
</feature>
<keyword evidence="7" id="KW-0963">Cytoplasm</keyword>
<dbReference type="InterPro" id="IPR036890">
    <property type="entry name" value="HATPase_C_sf"/>
</dbReference>
<keyword evidence="13" id="KW-0067">ATP-binding</keyword>
<evidence type="ECO:0000256" key="16">
    <source>
        <dbReference type="ARBA" id="ARBA00023014"/>
    </source>
</evidence>
<evidence type="ECO:0000256" key="9">
    <source>
        <dbReference type="ARBA" id="ARBA00022679"/>
    </source>
</evidence>
<dbReference type="InterPro" id="IPR005467">
    <property type="entry name" value="His_kinase_dom"/>
</dbReference>
<feature type="domain" description="Histidine kinase" evidence="20">
    <location>
        <begin position="398"/>
        <end position="484"/>
    </location>
</feature>
<reference evidence="21 22" key="1">
    <citation type="submission" date="2018-07" db="EMBL/GenBank/DDBJ databases">
        <title>Genomic Encyclopedia of Type Strains, Phase III (KMG-III): the genomes of soil and plant-associated and newly described type strains.</title>
        <authorList>
            <person name="Whitman W."/>
        </authorList>
    </citation>
    <scope>NUCLEOTIDE SEQUENCE [LARGE SCALE GENOMIC DNA]</scope>
    <source>
        <strain evidence="21 22">CECT 7506</strain>
    </source>
</reference>
<comment type="catalytic activity">
    <reaction evidence="1">
        <text>ATP + protein L-histidine = ADP + protein N-phospho-L-histidine.</text>
        <dbReference type="EC" id="2.7.13.3"/>
    </reaction>
</comment>
<protein>
    <recommendedName>
        <fullName evidence="5">Oxygen sensor histidine kinase NreB</fullName>
        <ecNumber evidence="4">2.7.13.3</ecNumber>
    </recommendedName>
    <alternativeName>
        <fullName evidence="18">Nitrogen regulation protein B</fullName>
    </alternativeName>
</protein>
<dbReference type="GO" id="GO:0005524">
    <property type="term" value="F:ATP binding"/>
    <property type="evidence" value="ECO:0007669"/>
    <property type="project" value="UniProtKB-KW"/>
</dbReference>
<dbReference type="GO" id="GO:0016020">
    <property type="term" value="C:membrane"/>
    <property type="evidence" value="ECO:0007669"/>
    <property type="project" value="InterPro"/>
</dbReference>
<evidence type="ECO:0000256" key="7">
    <source>
        <dbReference type="ARBA" id="ARBA00022490"/>
    </source>
</evidence>
<keyword evidence="19" id="KW-0472">Membrane</keyword>
<feature type="transmembrane region" description="Helical" evidence="19">
    <location>
        <begin position="123"/>
        <end position="140"/>
    </location>
</feature>
<dbReference type="SMART" id="SM00387">
    <property type="entry name" value="HATPase_c"/>
    <property type="match status" value="1"/>
</dbReference>
<evidence type="ECO:0000256" key="12">
    <source>
        <dbReference type="ARBA" id="ARBA00022777"/>
    </source>
</evidence>
<sequence>MFLMHGLVMGVQIWRYRYAKEEQKRHIRWFIWGMGCYFIAGLTAGFPIFVSNGILRMLTQIFLYTGLLFIPFSIGMMALDRLQKRSVVFNRTLVYIVLSTMSIMAYALLVGVLGTLMQGKMNAIVTLMATGLIAVLFHPLRERVQRAVNHLVYGERDDPYRMLSGLTERLEGALTHRSLLPAIVETTANALRIPYAAIESVDKTGEIRRLAEYGIRDGETVSEVPLAVQGETVGRLVLGIHRVSEALPPNKRRMLDDLIRQVSIAVQAVRLTDELRRSRERLVSAREEERRRLRRDLHDGLGSGLASMMLRLDEVMTICEREPERTKQTLLTVQSQMREAVADIRRLVYALRPPALDEFGLAFAVKELAHQMEEGSMRVVHEGFDRRLKLNAAAEVAIYRIVQEALTNAVKHSGASLCKISLLPGEGGLHLEVADNGRGLPGAKRNGIGIGSMHERAEELGGSCSLSSVPGKGVRLNVFIPIDQEDINDVSKPIREGIDSHLAR</sequence>
<feature type="transmembrane region" description="Helical" evidence="19">
    <location>
        <begin position="92"/>
        <end position="117"/>
    </location>
</feature>
<dbReference type="InterPro" id="IPR011712">
    <property type="entry name" value="Sig_transdc_His_kin_sub3_dim/P"/>
</dbReference>
<accession>A0A368W6A8</accession>
<dbReference type="GO" id="GO:0046983">
    <property type="term" value="F:protein dimerization activity"/>
    <property type="evidence" value="ECO:0007669"/>
    <property type="project" value="InterPro"/>
</dbReference>
<comment type="cofactor">
    <cofactor evidence="2">
        <name>[4Fe-4S] cluster</name>
        <dbReference type="ChEBI" id="CHEBI:49883"/>
    </cofactor>
</comment>
<keyword evidence="10" id="KW-0479">Metal-binding</keyword>
<dbReference type="PROSITE" id="PS50109">
    <property type="entry name" value="HIS_KIN"/>
    <property type="match status" value="1"/>
</dbReference>
<gene>
    <name evidence="21" type="ORF">DFP97_10371</name>
</gene>
<keyword evidence="9" id="KW-0808">Transferase</keyword>
<name>A0A368W6A8_9BACL</name>
<evidence type="ECO:0000313" key="21">
    <source>
        <dbReference type="EMBL" id="RCW50055.1"/>
    </source>
</evidence>
<keyword evidence="22" id="KW-1185">Reference proteome</keyword>
<evidence type="ECO:0000256" key="15">
    <source>
        <dbReference type="ARBA" id="ARBA00023012"/>
    </source>
</evidence>
<dbReference type="GO" id="GO:0000155">
    <property type="term" value="F:phosphorelay sensor kinase activity"/>
    <property type="evidence" value="ECO:0007669"/>
    <property type="project" value="InterPro"/>
</dbReference>
<dbReference type="EMBL" id="QPJD01000003">
    <property type="protein sequence ID" value="RCW50055.1"/>
    <property type="molecule type" value="Genomic_DNA"/>
</dbReference>
<evidence type="ECO:0000313" key="22">
    <source>
        <dbReference type="Proteomes" id="UP000252415"/>
    </source>
</evidence>
<evidence type="ECO:0000256" key="14">
    <source>
        <dbReference type="ARBA" id="ARBA00023004"/>
    </source>
</evidence>
<evidence type="ECO:0000256" key="8">
    <source>
        <dbReference type="ARBA" id="ARBA00022553"/>
    </source>
</evidence>
<dbReference type="SUPFAM" id="SSF55781">
    <property type="entry name" value="GAF domain-like"/>
    <property type="match status" value="1"/>
</dbReference>
<keyword evidence="15" id="KW-0902">Two-component regulatory system</keyword>
<keyword evidence="6" id="KW-0004">4Fe-4S</keyword>
<evidence type="ECO:0000256" key="5">
    <source>
        <dbReference type="ARBA" id="ARBA00017322"/>
    </source>
</evidence>
<dbReference type="CDD" id="cd16917">
    <property type="entry name" value="HATPase_UhpB-NarQ-NarX-like"/>
    <property type="match status" value="1"/>
</dbReference>
<evidence type="ECO:0000256" key="4">
    <source>
        <dbReference type="ARBA" id="ARBA00012438"/>
    </source>
</evidence>
<evidence type="ECO:0000256" key="6">
    <source>
        <dbReference type="ARBA" id="ARBA00022485"/>
    </source>
</evidence>
<evidence type="ECO:0000256" key="19">
    <source>
        <dbReference type="SAM" id="Phobius"/>
    </source>
</evidence>
<dbReference type="AlphaFoldDB" id="A0A368W6A8"/>
<dbReference type="Pfam" id="PF07730">
    <property type="entry name" value="HisKA_3"/>
    <property type="match status" value="1"/>
</dbReference>
<evidence type="ECO:0000256" key="11">
    <source>
        <dbReference type="ARBA" id="ARBA00022741"/>
    </source>
</evidence>
<dbReference type="Gene3D" id="1.20.5.1930">
    <property type="match status" value="1"/>
</dbReference>
<evidence type="ECO:0000256" key="13">
    <source>
        <dbReference type="ARBA" id="ARBA00022840"/>
    </source>
</evidence>
<keyword evidence="11" id="KW-0547">Nucleotide-binding</keyword>
<dbReference type="Proteomes" id="UP000252415">
    <property type="component" value="Unassembled WGS sequence"/>
</dbReference>
<proteinExistence type="predicted"/>
<evidence type="ECO:0000256" key="17">
    <source>
        <dbReference type="ARBA" id="ARBA00024827"/>
    </source>
</evidence>
<dbReference type="InterPro" id="IPR003594">
    <property type="entry name" value="HATPase_dom"/>
</dbReference>
<dbReference type="PANTHER" id="PTHR24421:SF10">
    <property type="entry name" value="NITRATE_NITRITE SENSOR PROTEIN NARQ"/>
    <property type="match status" value="1"/>
</dbReference>
<dbReference type="GO" id="GO:0005737">
    <property type="term" value="C:cytoplasm"/>
    <property type="evidence" value="ECO:0007669"/>
    <property type="project" value="UniProtKB-SubCell"/>
</dbReference>
<dbReference type="GO" id="GO:0046872">
    <property type="term" value="F:metal ion binding"/>
    <property type="evidence" value="ECO:0007669"/>
    <property type="project" value="UniProtKB-KW"/>
</dbReference>
<dbReference type="Gene3D" id="3.30.565.10">
    <property type="entry name" value="Histidine kinase-like ATPase, C-terminal domain"/>
    <property type="match status" value="1"/>
</dbReference>
<keyword evidence="14" id="KW-0408">Iron</keyword>
<dbReference type="InterPro" id="IPR004358">
    <property type="entry name" value="Sig_transdc_His_kin-like_C"/>
</dbReference>
<keyword evidence="8" id="KW-0597">Phosphoprotein</keyword>
<evidence type="ECO:0000256" key="2">
    <source>
        <dbReference type="ARBA" id="ARBA00001966"/>
    </source>
</evidence>
<evidence type="ECO:0000256" key="18">
    <source>
        <dbReference type="ARBA" id="ARBA00030800"/>
    </source>
</evidence>
<comment type="caution">
    <text evidence="21">The sequence shown here is derived from an EMBL/GenBank/DDBJ whole genome shotgun (WGS) entry which is preliminary data.</text>
</comment>
<keyword evidence="16" id="KW-0411">Iron-sulfur</keyword>
<evidence type="ECO:0000259" key="20">
    <source>
        <dbReference type="PROSITE" id="PS50109"/>
    </source>
</evidence>
<dbReference type="GO" id="GO:0051539">
    <property type="term" value="F:4 iron, 4 sulfur cluster binding"/>
    <property type="evidence" value="ECO:0007669"/>
    <property type="project" value="UniProtKB-KW"/>
</dbReference>
<dbReference type="PANTHER" id="PTHR24421">
    <property type="entry name" value="NITRATE/NITRITE SENSOR PROTEIN NARX-RELATED"/>
    <property type="match status" value="1"/>
</dbReference>